<feature type="signal peptide" evidence="1">
    <location>
        <begin position="1"/>
        <end position="21"/>
    </location>
</feature>
<keyword evidence="3" id="KW-1185">Reference proteome</keyword>
<dbReference type="AlphaFoldDB" id="A0A1X6YTE0"/>
<dbReference type="OrthoDB" id="7866551at2"/>
<evidence type="ECO:0000256" key="1">
    <source>
        <dbReference type="SAM" id="SignalP"/>
    </source>
</evidence>
<reference evidence="2 3" key="1">
    <citation type="submission" date="2017-03" db="EMBL/GenBank/DDBJ databases">
        <authorList>
            <person name="Afonso C.L."/>
            <person name="Miller P.J."/>
            <person name="Scott M.A."/>
            <person name="Spackman E."/>
            <person name="Goraichik I."/>
            <person name="Dimitrov K.M."/>
            <person name="Suarez D.L."/>
            <person name="Swayne D.E."/>
        </authorList>
    </citation>
    <scope>NUCLEOTIDE SEQUENCE [LARGE SCALE GENOMIC DNA]</scope>
    <source>
        <strain evidence="2 3">CECT 7450</strain>
    </source>
</reference>
<sequence length="177" mass="19776">MKLLSGIALTMLLLSTSFAQANETRMSWLADSYLIDNLEKGGTWEVEAFDTKIEYLCLKCDGKVAATIEVIAPYEALQHVSKQARYLSERKSYCANLAIKNEGRCISTSEIGFRGGALSGFESRHIADGEGKIEVVFFYTEGQRDPELIKGTITDSGAISDPRELLLWHMAKLTLWW</sequence>
<organism evidence="2 3">
    <name type="scientific">Roseovarius albus</name>
    <dbReference type="NCBI Taxonomy" id="1247867"/>
    <lineage>
        <taxon>Bacteria</taxon>
        <taxon>Pseudomonadati</taxon>
        <taxon>Pseudomonadota</taxon>
        <taxon>Alphaproteobacteria</taxon>
        <taxon>Rhodobacterales</taxon>
        <taxon>Roseobacteraceae</taxon>
        <taxon>Roseovarius</taxon>
    </lineage>
</organism>
<evidence type="ECO:0000313" key="3">
    <source>
        <dbReference type="Proteomes" id="UP000193061"/>
    </source>
</evidence>
<protein>
    <submittedName>
        <fullName evidence="2">Uncharacterized protein</fullName>
    </submittedName>
</protein>
<feature type="chain" id="PRO_5012100863" evidence="1">
    <location>
        <begin position="22"/>
        <end position="177"/>
    </location>
</feature>
<evidence type="ECO:0000313" key="2">
    <source>
        <dbReference type="EMBL" id="SLN30354.1"/>
    </source>
</evidence>
<dbReference type="Proteomes" id="UP000193061">
    <property type="component" value="Unassembled WGS sequence"/>
</dbReference>
<accession>A0A1X6YTE0</accession>
<name>A0A1X6YTE0_9RHOB</name>
<dbReference type="RefSeq" id="WP_085804870.1">
    <property type="nucleotide sequence ID" value="NZ_FWFX01000003.1"/>
</dbReference>
<keyword evidence="1" id="KW-0732">Signal</keyword>
<proteinExistence type="predicted"/>
<dbReference type="EMBL" id="FWFX01000003">
    <property type="protein sequence ID" value="SLN30354.1"/>
    <property type="molecule type" value="Genomic_DNA"/>
</dbReference>
<gene>
    <name evidence="2" type="ORF">ROA7450_01321</name>
</gene>